<dbReference type="EMBL" id="BSXT01000245">
    <property type="protein sequence ID" value="GMF22153.1"/>
    <property type="molecule type" value="Genomic_DNA"/>
</dbReference>
<protein>
    <recommendedName>
        <fullName evidence="3">H/ACA ribonucleoprotein complex non-core subunit NAF1</fullName>
    </recommendedName>
</protein>
<dbReference type="InterPro" id="IPR007504">
    <property type="entry name" value="H/ACA_rnp_Gar1/Naf1"/>
</dbReference>
<dbReference type="GO" id="GO:0005634">
    <property type="term" value="C:nucleus"/>
    <property type="evidence" value="ECO:0007669"/>
    <property type="project" value="UniProtKB-SubCell"/>
</dbReference>
<comment type="subcellular location">
    <subcellularLocation>
        <location evidence="1">Nucleus</location>
    </subcellularLocation>
</comment>
<feature type="compositionally biased region" description="Polar residues" evidence="9">
    <location>
        <begin position="335"/>
        <end position="345"/>
    </location>
</feature>
<evidence type="ECO:0000256" key="4">
    <source>
        <dbReference type="ARBA" id="ARBA00022517"/>
    </source>
</evidence>
<dbReference type="InterPro" id="IPR009000">
    <property type="entry name" value="Transl_B-barrel_sf"/>
</dbReference>
<evidence type="ECO:0000256" key="1">
    <source>
        <dbReference type="ARBA" id="ARBA00004123"/>
    </source>
</evidence>
<evidence type="ECO:0000256" key="7">
    <source>
        <dbReference type="ARBA" id="ARBA00022884"/>
    </source>
</evidence>
<evidence type="ECO:0000256" key="3">
    <source>
        <dbReference type="ARBA" id="ARBA00021438"/>
    </source>
</evidence>
<dbReference type="GO" id="GO:0000493">
    <property type="term" value="P:box H/ACA snoRNP assembly"/>
    <property type="evidence" value="ECO:0007669"/>
    <property type="project" value="InterPro"/>
</dbReference>
<accession>A0A9W6TYH2</accession>
<dbReference type="Proteomes" id="UP001165121">
    <property type="component" value="Unassembled WGS sequence"/>
</dbReference>
<dbReference type="GO" id="GO:0001522">
    <property type="term" value="P:pseudouridine synthesis"/>
    <property type="evidence" value="ECO:0007669"/>
    <property type="project" value="InterPro"/>
</dbReference>
<proteinExistence type="inferred from homology"/>
<dbReference type="PANTHER" id="PTHR31633">
    <property type="entry name" value="H/ACA RIBONUCLEOPROTEIN COMPLEX NON-CORE SUBUNIT NAF1"/>
    <property type="match status" value="1"/>
</dbReference>
<keyword evidence="5" id="KW-0698">rRNA processing</keyword>
<name>A0A9W6TYH2_9STRA</name>
<evidence type="ECO:0000256" key="6">
    <source>
        <dbReference type="ARBA" id="ARBA00022553"/>
    </source>
</evidence>
<dbReference type="Pfam" id="PF04410">
    <property type="entry name" value="Gar1"/>
    <property type="match status" value="1"/>
</dbReference>
<gene>
    <name evidence="10" type="ORF">Pfra01_000318400</name>
</gene>
<keyword evidence="7" id="KW-0694">RNA-binding</keyword>
<reference evidence="10" key="1">
    <citation type="submission" date="2023-04" db="EMBL/GenBank/DDBJ databases">
        <title>Phytophthora fragariaefolia NBRC 109709.</title>
        <authorList>
            <person name="Ichikawa N."/>
            <person name="Sato H."/>
            <person name="Tonouchi N."/>
        </authorList>
    </citation>
    <scope>NUCLEOTIDE SEQUENCE</scope>
    <source>
        <strain evidence="10">NBRC 109709</strain>
    </source>
</reference>
<evidence type="ECO:0000313" key="11">
    <source>
        <dbReference type="Proteomes" id="UP001165121"/>
    </source>
</evidence>
<dbReference type="SUPFAM" id="SSF50447">
    <property type="entry name" value="Translation proteins"/>
    <property type="match status" value="1"/>
</dbReference>
<evidence type="ECO:0000256" key="2">
    <source>
        <dbReference type="ARBA" id="ARBA00009801"/>
    </source>
</evidence>
<dbReference type="PANTHER" id="PTHR31633:SF1">
    <property type="entry name" value="H_ACA RIBONUCLEOPROTEIN COMPLEX NON-CORE SUBUNIT NAF1"/>
    <property type="match status" value="1"/>
</dbReference>
<feature type="compositionally biased region" description="Pro residues" evidence="9">
    <location>
        <begin position="474"/>
        <end position="504"/>
    </location>
</feature>
<dbReference type="GO" id="GO:0003723">
    <property type="term" value="F:RNA binding"/>
    <property type="evidence" value="ECO:0007669"/>
    <property type="project" value="UniProtKB-KW"/>
</dbReference>
<sequence>MPFRRLFGWLLGASAWPKQEHKRISAAMDAAHSQEQQPAVSDLAVAAQHADAELHSVTAQFSSAASVSAAPTAPAVADDDDGSDSESESSDDESPANAKAAADTQQTEKRAEAEDSDDDGDDPAKLRAEIEAAMEKEANKSGGPLTTENEVLATPVREPGVELTPDCPIAQCGTILNVSVAGLMMTIKSDPNTKPLDEGSVLCLEDRTVVGCVDEVFGPVLMPMYLVRFENAAKMPESAAANVAVYYATEHTTYIVPENIKDKGTDASNIFDEEADETEFSDDEAEAAAKRGNRKRNRGGAPSAGSGVTNYGPSSDRRGDRGGRGGRGSRGGNFTDYSARQNPSPNGGRGGFTQQPPVSAIPPVQTQPYGGATKYTQPGGFGGGLPVQYGNTKYTSPRGAPMAQPPYTGVGQQAPPARGYYPPPPPPAQYNAHNLPPYPPQAPPPQAPYQQYQQQPRAPYTQPPPPATTYGQPYAPPSTPYGQPQPPRYQPQHGAPPPPPPPPCANGYYGANSQQQQPRGPYDQRRYQ</sequence>
<keyword evidence="6" id="KW-0597">Phosphoprotein</keyword>
<dbReference type="GO" id="GO:0005732">
    <property type="term" value="C:sno(s)RNA-containing ribonucleoprotein complex"/>
    <property type="evidence" value="ECO:0007669"/>
    <property type="project" value="InterPro"/>
</dbReference>
<evidence type="ECO:0000256" key="5">
    <source>
        <dbReference type="ARBA" id="ARBA00022552"/>
    </source>
</evidence>
<feature type="compositionally biased region" description="Acidic residues" evidence="9">
    <location>
        <begin position="77"/>
        <end position="94"/>
    </location>
</feature>
<keyword evidence="4" id="KW-0690">Ribosome biogenesis</keyword>
<dbReference type="OrthoDB" id="21550at2759"/>
<dbReference type="AlphaFoldDB" id="A0A9W6TYH2"/>
<keyword evidence="11" id="KW-1185">Reference proteome</keyword>
<dbReference type="InterPro" id="IPR038664">
    <property type="entry name" value="Gar1/Naf1_Cbf5-bd_sf"/>
</dbReference>
<feature type="compositionally biased region" description="Low complexity" evidence="9">
    <location>
        <begin position="448"/>
        <end position="460"/>
    </location>
</feature>
<dbReference type="GO" id="GO:0006364">
    <property type="term" value="P:rRNA processing"/>
    <property type="evidence" value="ECO:0007669"/>
    <property type="project" value="UniProtKB-KW"/>
</dbReference>
<comment type="similarity">
    <text evidence="2">Belongs to the NAF1 family.</text>
</comment>
<evidence type="ECO:0000256" key="9">
    <source>
        <dbReference type="SAM" id="MobiDB-lite"/>
    </source>
</evidence>
<organism evidence="10 11">
    <name type="scientific">Phytophthora fragariaefolia</name>
    <dbReference type="NCBI Taxonomy" id="1490495"/>
    <lineage>
        <taxon>Eukaryota</taxon>
        <taxon>Sar</taxon>
        <taxon>Stramenopiles</taxon>
        <taxon>Oomycota</taxon>
        <taxon>Peronosporomycetes</taxon>
        <taxon>Peronosporales</taxon>
        <taxon>Peronosporaceae</taxon>
        <taxon>Phytophthora</taxon>
    </lineage>
</organism>
<feature type="compositionally biased region" description="Pro residues" evidence="9">
    <location>
        <begin position="436"/>
        <end position="447"/>
    </location>
</feature>
<dbReference type="InterPro" id="IPR040309">
    <property type="entry name" value="Naf1"/>
</dbReference>
<dbReference type="Gene3D" id="2.40.10.230">
    <property type="entry name" value="Probable tRNA pseudouridine synthase domain"/>
    <property type="match status" value="1"/>
</dbReference>
<feature type="region of interest" description="Disordered" evidence="9">
    <location>
        <begin position="273"/>
        <end position="528"/>
    </location>
</feature>
<feature type="compositionally biased region" description="Acidic residues" evidence="9">
    <location>
        <begin position="273"/>
        <end position="286"/>
    </location>
</feature>
<feature type="region of interest" description="Disordered" evidence="9">
    <location>
        <begin position="70"/>
        <end position="123"/>
    </location>
</feature>
<comment type="caution">
    <text evidence="10">The sequence shown here is derived from an EMBL/GenBank/DDBJ whole genome shotgun (WGS) entry which is preliminary data.</text>
</comment>
<keyword evidence="8" id="KW-0539">Nucleus</keyword>
<evidence type="ECO:0000313" key="10">
    <source>
        <dbReference type="EMBL" id="GMF22153.1"/>
    </source>
</evidence>
<evidence type="ECO:0000256" key="8">
    <source>
        <dbReference type="ARBA" id="ARBA00023242"/>
    </source>
</evidence>